<dbReference type="Pfam" id="PF08327">
    <property type="entry name" value="AHSA1"/>
    <property type="match status" value="1"/>
</dbReference>
<evidence type="ECO:0000313" key="4">
    <source>
        <dbReference type="Proteomes" id="UP000294555"/>
    </source>
</evidence>
<keyword evidence="4" id="KW-1185">Reference proteome</keyword>
<dbReference type="OrthoDB" id="287565at2"/>
<organism evidence="3 4">
    <name type="scientific">Sodalis ligni</name>
    <dbReference type="NCBI Taxonomy" id="2697027"/>
    <lineage>
        <taxon>Bacteria</taxon>
        <taxon>Pseudomonadati</taxon>
        <taxon>Pseudomonadota</taxon>
        <taxon>Gammaproteobacteria</taxon>
        <taxon>Enterobacterales</taxon>
        <taxon>Bruguierivoracaceae</taxon>
        <taxon>Sodalis</taxon>
    </lineage>
</organism>
<protein>
    <submittedName>
        <fullName evidence="3">Uncharacterized protein YndB with AHSA1/START domain</fullName>
    </submittedName>
</protein>
<dbReference type="RefSeq" id="WP_132921107.1">
    <property type="nucleotide sequence ID" value="NZ_SJOI01000001.1"/>
</dbReference>
<gene>
    <name evidence="3" type="ORF">EZJ58_0126</name>
</gene>
<dbReference type="CDD" id="cd07814">
    <property type="entry name" value="SRPBCC_CalC_Aha1-like"/>
    <property type="match status" value="1"/>
</dbReference>
<reference evidence="3 4" key="1">
    <citation type="submission" date="2019-02" db="EMBL/GenBank/DDBJ databases">
        <title>Investigation of anaerobic lignin degradation for improved lignocellulosic biofuels.</title>
        <authorList>
            <person name="Deangelis K."/>
        </authorList>
    </citation>
    <scope>NUCLEOTIDE SEQUENCE [LARGE SCALE GENOMIC DNA]</scope>
    <source>
        <strain evidence="3 4">159R</strain>
    </source>
</reference>
<dbReference type="Gene3D" id="3.30.530.20">
    <property type="match status" value="1"/>
</dbReference>
<feature type="domain" description="Activator of Hsp90 ATPase homologue 1/2-like C-terminal" evidence="2">
    <location>
        <begin position="12"/>
        <end position="130"/>
    </location>
</feature>
<comment type="caution">
    <text evidence="3">The sequence shown here is derived from an EMBL/GenBank/DDBJ whole genome shotgun (WGS) entry which is preliminary data.</text>
</comment>
<sequence length="133" mass="14905">MITLHHAIKITAPRAEVYRALTDIAEMAAWHLGRIEGEITPGKVLTLAPKPGMRFSWRTDKLEHDISIVQTCVEGSGTSPGKVLTIKISDADDGRTLVELTDGEWSRDDSHRAFCNTHWGEVLHRLKTHIEKI</sequence>
<name>A0A4R1N526_9GAMM</name>
<accession>A0A4R1N526</accession>
<evidence type="ECO:0000256" key="1">
    <source>
        <dbReference type="ARBA" id="ARBA00006817"/>
    </source>
</evidence>
<dbReference type="EMBL" id="SJOI01000001">
    <property type="protein sequence ID" value="TCL02132.1"/>
    <property type="molecule type" value="Genomic_DNA"/>
</dbReference>
<comment type="similarity">
    <text evidence="1">Belongs to the AHA1 family.</text>
</comment>
<dbReference type="Proteomes" id="UP000294555">
    <property type="component" value="Unassembled WGS sequence"/>
</dbReference>
<dbReference type="SUPFAM" id="SSF55961">
    <property type="entry name" value="Bet v1-like"/>
    <property type="match status" value="1"/>
</dbReference>
<evidence type="ECO:0000313" key="3">
    <source>
        <dbReference type="EMBL" id="TCL02132.1"/>
    </source>
</evidence>
<evidence type="ECO:0000259" key="2">
    <source>
        <dbReference type="Pfam" id="PF08327"/>
    </source>
</evidence>
<dbReference type="InterPro" id="IPR023393">
    <property type="entry name" value="START-like_dom_sf"/>
</dbReference>
<dbReference type="AlphaFoldDB" id="A0A4R1N526"/>
<dbReference type="InterPro" id="IPR013538">
    <property type="entry name" value="ASHA1/2-like_C"/>
</dbReference>
<proteinExistence type="inferred from homology"/>